<dbReference type="PROSITE" id="PS50977">
    <property type="entry name" value="HTH_TETR_2"/>
    <property type="match status" value="1"/>
</dbReference>
<gene>
    <name evidence="4" type="primary">betI_1</name>
    <name evidence="4" type="ORF">Cocul_01311</name>
</gene>
<accession>A0A0Q0U9U1</accession>
<evidence type="ECO:0000313" key="5">
    <source>
        <dbReference type="Proteomes" id="UP000050517"/>
    </source>
</evidence>
<dbReference type="EMBL" id="LKST01000002">
    <property type="protein sequence ID" value="KQB84508.1"/>
    <property type="molecule type" value="Genomic_DNA"/>
</dbReference>
<evidence type="ECO:0000256" key="2">
    <source>
        <dbReference type="PROSITE-ProRule" id="PRU00335"/>
    </source>
</evidence>
<name>A0A0Q0U9U1_9CORY</name>
<comment type="caution">
    <text evidence="4">The sequence shown here is derived from an EMBL/GenBank/DDBJ whole genome shotgun (WGS) entry which is preliminary data.</text>
</comment>
<evidence type="ECO:0000259" key="3">
    <source>
        <dbReference type="PROSITE" id="PS50977"/>
    </source>
</evidence>
<dbReference type="InterPro" id="IPR050109">
    <property type="entry name" value="HTH-type_TetR-like_transc_reg"/>
</dbReference>
<keyword evidence="1 2" id="KW-0238">DNA-binding</keyword>
<dbReference type="AlphaFoldDB" id="A0A0Q0U9U1"/>
<dbReference type="InterPro" id="IPR009057">
    <property type="entry name" value="Homeodomain-like_sf"/>
</dbReference>
<dbReference type="PANTHER" id="PTHR30055">
    <property type="entry name" value="HTH-TYPE TRANSCRIPTIONAL REGULATOR RUTR"/>
    <property type="match status" value="1"/>
</dbReference>
<protein>
    <submittedName>
        <fullName evidence="4">HTH-type transcriptional regulator BetI</fullName>
    </submittedName>
</protein>
<dbReference type="InterPro" id="IPR001647">
    <property type="entry name" value="HTH_TetR"/>
</dbReference>
<dbReference type="GO" id="GO:0000976">
    <property type="term" value="F:transcription cis-regulatory region binding"/>
    <property type="evidence" value="ECO:0007669"/>
    <property type="project" value="TreeGrafter"/>
</dbReference>
<dbReference type="Pfam" id="PF00440">
    <property type="entry name" value="TetR_N"/>
    <property type="match status" value="1"/>
</dbReference>
<dbReference type="OrthoDB" id="3210235at2"/>
<dbReference type="RefSeq" id="WP_055122425.1">
    <property type="nucleotide sequence ID" value="NZ_LKST01000002.1"/>
</dbReference>
<dbReference type="STRING" id="1544416.Cocul_01311"/>
<evidence type="ECO:0000256" key="1">
    <source>
        <dbReference type="ARBA" id="ARBA00023125"/>
    </source>
</evidence>
<sequence>MTRTGERTGRRPGNPDTRAHILEVARSQFAAKGFRGTTTRAIAEEAGVNVALLPHYFGNKKKLFAATLELPGTVEAKIREALKGDWSGAGERLARAYLALWEDEATRTRLIAGARAAMSSEHAMESIRTMLVGVLADEGEGRAEAIALAMTQLLGAALLRHVSKIPAIVDMPFDRLVERVSLAVQLHLSE</sequence>
<dbReference type="InterPro" id="IPR036271">
    <property type="entry name" value="Tet_transcr_reg_TetR-rel_C_sf"/>
</dbReference>
<feature type="DNA-binding region" description="H-T-H motif" evidence="2">
    <location>
        <begin position="38"/>
        <end position="57"/>
    </location>
</feature>
<dbReference type="Gene3D" id="1.10.357.10">
    <property type="entry name" value="Tetracycline Repressor, domain 2"/>
    <property type="match status" value="1"/>
</dbReference>
<evidence type="ECO:0000313" key="4">
    <source>
        <dbReference type="EMBL" id="KQB84508.1"/>
    </source>
</evidence>
<dbReference type="PATRIC" id="fig|1544416.3.peg.1316"/>
<dbReference type="Pfam" id="PF17920">
    <property type="entry name" value="TetR_C_16"/>
    <property type="match status" value="1"/>
</dbReference>
<dbReference type="Proteomes" id="UP000050517">
    <property type="component" value="Unassembled WGS sequence"/>
</dbReference>
<organism evidence="4 5">
    <name type="scientific">Corynebacterium oculi</name>
    <dbReference type="NCBI Taxonomy" id="1544416"/>
    <lineage>
        <taxon>Bacteria</taxon>
        <taxon>Bacillati</taxon>
        <taxon>Actinomycetota</taxon>
        <taxon>Actinomycetes</taxon>
        <taxon>Mycobacteriales</taxon>
        <taxon>Corynebacteriaceae</taxon>
        <taxon>Corynebacterium</taxon>
    </lineage>
</organism>
<dbReference type="Gene3D" id="1.10.10.60">
    <property type="entry name" value="Homeodomain-like"/>
    <property type="match status" value="1"/>
</dbReference>
<dbReference type="GO" id="GO:0003700">
    <property type="term" value="F:DNA-binding transcription factor activity"/>
    <property type="evidence" value="ECO:0007669"/>
    <property type="project" value="TreeGrafter"/>
</dbReference>
<dbReference type="InterPro" id="IPR041678">
    <property type="entry name" value="TetR_C_16"/>
</dbReference>
<dbReference type="SUPFAM" id="SSF46689">
    <property type="entry name" value="Homeodomain-like"/>
    <property type="match status" value="1"/>
</dbReference>
<keyword evidence="5" id="KW-1185">Reference proteome</keyword>
<feature type="domain" description="HTH tetR-type" evidence="3">
    <location>
        <begin position="15"/>
        <end position="75"/>
    </location>
</feature>
<dbReference type="SUPFAM" id="SSF48498">
    <property type="entry name" value="Tetracyclin repressor-like, C-terminal domain"/>
    <property type="match status" value="1"/>
</dbReference>
<proteinExistence type="predicted"/>
<dbReference type="PANTHER" id="PTHR30055:SF235">
    <property type="entry name" value="TRANSCRIPTIONAL REGULATORY PROTEIN"/>
    <property type="match status" value="1"/>
</dbReference>
<dbReference type="PRINTS" id="PR00455">
    <property type="entry name" value="HTHTETR"/>
</dbReference>
<reference evidence="4 5" key="1">
    <citation type="submission" date="2015-10" db="EMBL/GenBank/DDBJ databases">
        <title>Corynebacteirum lowii and Corynebacterium oculi species nova, derived from human clinical disease and and emended description of Corynebacterium mastiditis.</title>
        <authorList>
            <person name="Bernard K."/>
            <person name="Pacheco A.L."/>
            <person name="Mcdougall C."/>
            <person name="Burtx T."/>
            <person name="Weibe D."/>
            <person name="Tyler S."/>
            <person name="Olson A.B."/>
            <person name="Cnockaert M."/>
            <person name="Eguchi H."/>
            <person name="Kuwahara T."/>
            <person name="Nakayama-Imaohji H."/>
            <person name="Boudewijins M."/>
            <person name="Van Hoecke F."/>
            <person name="Bernier A.-M."/>
            <person name="Vandamme P."/>
        </authorList>
    </citation>
    <scope>NUCLEOTIDE SEQUENCE [LARGE SCALE GENOMIC DNA]</scope>
    <source>
        <strain evidence="4 5">NML 130210</strain>
    </source>
</reference>